<dbReference type="GO" id="GO:0003723">
    <property type="term" value="F:RNA binding"/>
    <property type="evidence" value="ECO:0007669"/>
    <property type="project" value="UniProtKB-UniRule"/>
</dbReference>
<keyword evidence="2 3" id="KW-0694">RNA-binding</keyword>
<evidence type="ECO:0000256" key="4">
    <source>
        <dbReference type="SAM" id="MobiDB-lite"/>
    </source>
</evidence>
<feature type="compositionally biased region" description="Polar residues" evidence="4">
    <location>
        <begin position="872"/>
        <end position="895"/>
    </location>
</feature>
<dbReference type="Pfam" id="PF01805">
    <property type="entry name" value="Surp"/>
    <property type="match status" value="1"/>
</dbReference>
<dbReference type="RefSeq" id="XP_039132069.1">
    <property type="nucleotide sequence ID" value="XM_039276135.1"/>
</dbReference>
<evidence type="ECO:0000313" key="9">
    <source>
        <dbReference type="RefSeq" id="XP_039132069.1"/>
    </source>
</evidence>
<dbReference type="SMART" id="SM01115">
    <property type="entry name" value="cwf21"/>
    <property type="match status" value="1"/>
</dbReference>
<feature type="domain" description="CID" evidence="7">
    <location>
        <begin position="433"/>
        <end position="576"/>
    </location>
</feature>
<feature type="region of interest" description="Disordered" evidence="4">
    <location>
        <begin position="838"/>
        <end position="944"/>
    </location>
</feature>
<evidence type="ECO:0000259" key="7">
    <source>
        <dbReference type="PROSITE" id="PS51391"/>
    </source>
</evidence>
<dbReference type="GO" id="GO:0005634">
    <property type="term" value="C:nucleus"/>
    <property type="evidence" value="ECO:0007669"/>
    <property type="project" value="TreeGrafter"/>
</dbReference>
<dbReference type="InterPro" id="IPR047491">
    <property type="entry name" value="RRC1-like_cwf21"/>
</dbReference>
<evidence type="ECO:0000256" key="3">
    <source>
        <dbReference type="PROSITE-ProRule" id="PRU00176"/>
    </source>
</evidence>
<dbReference type="Pfam" id="PF00076">
    <property type="entry name" value="RRM_1"/>
    <property type="match status" value="1"/>
</dbReference>
<dbReference type="InterPro" id="IPR035979">
    <property type="entry name" value="RBD_domain_sf"/>
</dbReference>
<dbReference type="PROSITE" id="PS51391">
    <property type="entry name" value="CID"/>
    <property type="match status" value="1"/>
</dbReference>
<proteinExistence type="predicted"/>
<evidence type="ECO:0000313" key="8">
    <source>
        <dbReference type="Proteomes" id="UP001515500"/>
    </source>
</evidence>
<dbReference type="PROSITE" id="PS50128">
    <property type="entry name" value="SURP"/>
    <property type="match status" value="1"/>
</dbReference>
<organism evidence="8 9">
    <name type="scientific">Dioscorea cayennensis subsp. rotundata</name>
    <name type="common">White Guinea yam</name>
    <name type="synonym">Dioscorea rotundata</name>
    <dbReference type="NCBI Taxonomy" id="55577"/>
    <lineage>
        <taxon>Eukaryota</taxon>
        <taxon>Viridiplantae</taxon>
        <taxon>Streptophyta</taxon>
        <taxon>Embryophyta</taxon>
        <taxon>Tracheophyta</taxon>
        <taxon>Spermatophyta</taxon>
        <taxon>Magnoliopsida</taxon>
        <taxon>Liliopsida</taxon>
        <taxon>Dioscoreales</taxon>
        <taxon>Dioscoreaceae</taxon>
        <taxon>Dioscorea</taxon>
    </lineage>
</organism>
<protein>
    <submittedName>
        <fullName evidence="9">LOW QUALITY PROTEIN: protein RRC1-like</fullName>
    </submittedName>
</protein>
<dbReference type="InterPro" id="IPR008942">
    <property type="entry name" value="ENTH_VHS"/>
</dbReference>
<dbReference type="InterPro" id="IPR035967">
    <property type="entry name" value="SWAP/Surp_sf"/>
</dbReference>
<accession>A0AB40BYC0</accession>
<evidence type="ECO:0000259" key="5">
    <source>
        <dbReference type="PROSITE" id="PS50102"/>
    </source>
</evidence>
<dbReference type="Proteomes" id="UP001515500">
    <property type="component" value="Chromosome 9"/>
</dbReference>
<feature type="compositionally biased region" description="Basic and acidic residues" evidence="4">
    <location>
        <begin position="841"/>
        <end position="853"/>
    </location>
</feature>
<dbReference type="CDD" id="cd12223">
    <property type="entry name" value="RRM_SR140"/>
    <property type="match status" value="1"/>
</dbReference>
<feature type="compositionally biased region" description="Basic and acidic residues" evidence="4">
    <location>
        <begin position="924"/>
        <end position="944"/>
    </location>
</feature>
<dbReference type="InterPro" id="IPR013170">
    <property type="entry name" value="mRNA_splic_Cwf21_dom"/>
</dbReference>
<keyword evidence="8" id="KW-1185">Reference proteome</keyword>
<feature type="region of interest" description="Disordered" evidence="4">
    <location>
        <begin position="676"/>
        <end position="823"/>
    </location>
</feature>
<dbReference type="Pfam" id="PF08312">
    <property type="entry name" value="cwf21"/>
    <property type="match status" value="1"/>
</dbReference>
<dbReference type="SMART" id="SM00360">
    <property type="entry name" value="RRM"/>
    <property type="match status" value="1"/>
</dbReference>
<dbReference type="GeneID" id="120268874"/>
<dbReference type="SMART" id="SM00648">
    <property type="entry name" value="SWAP"/>
    <property type="match status" value="1"/>
</dbReference>
<dbReference type="InterPro" id="IPR035009">
    <property type="entry name" value="SR140_RRM"/>
</dbReference>
<gene>
    <name evidence="9" type="primary">LOC120268874</name>
</gene>
<dbReference type="InterPro" id="IPR012677">
    <property type="entry name" value="Nucleotide-bd_a/b_plait_sf"/>
</dbReference>
<dbReference type="InterPro" id="IPR000061">
    <property type="entry name" value="Surp"/>
</dbReference>
<sequence>MKTPYQKHRKDEEAKKKRDEEETARLLEQFKESFEGDDPSGPRAFVRGGTIDPNLKPRNDPEGGNSKDGVSVPKKGSRYVPTFLPPISKGREPEKKEDEKQKEKEKGKVRVIDKYVEELKLAQELRDKRNQDRELRREGRHDGISATLSHFDEPPDGFDLSGKVPGSFDDGDPQTTNLYVGNLSPQVDENFLLRTFGRFGPIASVKIMWPRTEEERRKQRNCGFVAFMNRADAQAAKDEMQGVVIFEYELKLGWGKSVPLPSQALPAPPPGQMAIRNKEGGAVILSGTHSQPASSITSKVSDLVLTPNVPDIVIVPPKDNHLRHVIDTMALFVLDGGCSFEQAIMQRSRGNPLFGFLFDLGSKEHAYYVWRLYSFAQGDTLQRWRTEPFIMITGSGRWIPPSLPTVQSPEREKETGTTFAAGRNRRVELERSLTDAQRDEFEDMLRSLTLERSLIKDAMGFALDNADAAGEIVEVLSESLTLKETPIPTKVARLMLVSDILHNSSAPVKNSSAYRTKLEATIPDIMESFNDLYCSITGRITAEALKILKVFQVWSDWFLFSDAYVNGLRTTFLRSGSSGVVPFHSLCGDAPEIEKRISSENPSDVKINQDGALAIGKGAAMKELLGLPLVELEKRCRHNGLSLCGGREMMVARLLYLEDAEKQRGYDDVRSGHSVSAKYTDDESQIGHSSRHGVADLRTKPFTQKSSQHRVGGDVVGDAMFEPSVDPVSPDSEAGATTIKKGSSTQFLPASKWNREDDGSNDDGDDKNAQVLGLSYSSPGSRNTVGEPEKGDETETETETETVSFSGPRTHNDNSMSEEHRQKLRRLEVAVLEYQESLEEQGMHNKQEIEKKVESHRRRLQSEFGLLDSSDDQSSNKHPTQRTRTGTEQDNSTYESLKKRRRSHSRSRSPPSKSSSRDKGRRSNSRDRHRSKDQSYERDKDRRK</sequence>
<evidence type="ECO:0000259" key="6">
    <source>
        <dbReference type="PROSITE" id="PS50128"/>
    </source>
</evidence>
<feature type="domain" description="SURP motif" evidence="6">
    <location>
        <begin position="325"/>
        <end position="368"/>
    </location>
</feature>
<dbReference type="CDD" id="cd21371">
    <property type="entry name" value="cwf21_RRC1-like"/>
    <property type="match status" value="1"/>
</dbReference>
<feature type="compositionally biased region" description="Polar residues" evidence="4">
    <location>
        <begin position="775"/>
        <end position="784"/>
    </location>
</feature>
<dbReference type="InterPro" id="IPR000504">
    <property type="entry name" value="RRM_dom"/>
</dbReference>
<evidence type="ECO:0000256" key="1">
    <source>
        <dbReference type="ARBA" id="ARBA00022664"/>
    </source>
</evidence>
<dbReference type="SUPFAM" id="SSF48464">
    <property type="entry name" value="ENTH/VHS domain"/>
    <property type="match status" value="1"/>
</dbReference>
<dbReference type="InterPro" id="IPR051485">
    <property type="entry name" value="SR-CTD_assoc_factor"/>
</dbReference>
<dbReference type="SUPFAM" id="SSF109905">
    <property type="entry name" value="Surp module (SWAP domain)"/>
    <property type="match status" value="1"/>
</dbReference>
<dbReference type="PANTHER" id="PTHR23140">
    <property type="entry name" value="RNA PROCESSING PROTEIN LD23810P"/>
    <property type="match status" value="1"/>
</dbReference>
<feature type="compositionally biased region" description="Basic and acidic residues" evidence="4">
    <location>
        <begin position="89"/>
        <end position="107"/>
    </location>
</feature>
<dbReference type="AlphaFoldDB" id="A0AB40BYC0"/>
<dbReference type="GO" id="GO:0006397">
    <property type="term" value="P:mRNA processing"/>
    <property type="evidence" value="ECO:0007669"/>
    <property type="project" value="UniProtKB-KW"/>
</dbReference>
<evidence type="ECO:0000256" key="2">
    <source>
        <dbReference type="ARBA" id="ARBA00022884"/>
    </source>
</evidence>
<feature type="compositionally biased region" description="Basic and acidic residues" evidence="4">
    <location>
        <begin position="9"/>
        <end position="34"/>
    </location>
</feature>
<feature type="compositionally biased region" description="Basic residues" evidence="4">
    <location>
        <begin position="898"/>
        <end position="907"/>
    </location>
</feature>
<feature type="compositionally biased region" description="Basic and acidic residues" evidence="4">
    <location>
        <begin position="129"/>
        <end position="143"/>
    </location>
</feature>
<dbReference type="Pfam" id="PF04818">
    <property type="entry name" value="CID"/>
    <property type="match status" value="1"/>
</dbReference>
<dbReference type="Gene3D" id="6.10.140.420">
    <property type="match status" value="1"/>
</dbReference>
<dbReference type="SMART" id="SM00582">
    <property type="entry name" value="RPR"/>
    <property type="match status" value="1"/>
</dbReference>
<feature type="region of interest" description="Disordered" evidence="4">
    <location>
        <begin position="1"/>
        <end position="107"/>
    </location>
</feature>
<name>A0AB40BYC0_DIOCR</name>
<dbReference type="Gene3D" id="1.10.10.790">
    <property type="entry name" value="Surp module"/>
    <property type="match status" value="1"/>
</dbReference>
<feature type="compositionally biased region" description="Polar residues" evidence="4">
    <location>
        <begin position="803"/>
        <end position="815"/>
    </location>
</feature>
<dbReference type="InterPro" id="IPR006569">
    <property type="entry name" value="CID_dom"/>
</dbReference>
<dbReference type="PROSITE" id="PS50102">
    <property type="entry name" value="RRM"/>
    <property type="match status" value="1"/>
</dbReference>
<keyword evidence="1" id="KW-0507">mRNA processing</keyword>
<reference evidence="9" key="1">
    <citation type="submission" date="2025-08" db="UniProtKB">
        <authorList>
            <consortium name="RefSeq"/>
        </authorList>
    </citation>
    <scope>IDENTIFICATION</scope>
</reference>
<dbReference type="Gene3D" id="1.25.40.90">
    <property type="match status" value="1"/>
</dbReference>
<feature type="region of interest" description="Disordered" evidence="4">
    <location>
        <begin position="129"/>
        <end position="158"/>
    </location>
</feature>
<dbReference type="SUPFAM" id="SSF54928">
    <property type="entry name" value="RNA-binding domain, RBD"/>
    <property type="match status" value="1"/>
</dbReference>
<dbReference type="PANTHER" id="PTHR23140:SF0">
    <property type="entry name" value="U2 SNRNP-ASSOCIATED SURP MOTIF-CONTAINING PROTEIN"/>
    <property type="match status" value="1"/>
</dbReference>
<feature type="domain" description="RRM" evidence="5">
    <location>
        <begin position="176"/>
        <end position="257"/>
    </location>
</feature>
<dbReference type="Gene3D" id="3.30.70.330">
    <property type="match status" value="1"/>
</dbReference>